<dbReference type="OrthoDB" id="24847at2"/>
<dbReference type="EMBL" id="CP007128">
    <property type="protein sequence ID" value="AHG89693.1"/>
    <property type="molecule type" value="Genomic_DNA"/>
</dbReference>
<dbReference type="STRING" id="861299.J421_2156"/>
<evidence type="ECO:0000313" key="4">
    <source>
        <dbReference type="EMBL" id="AHG89693.1"/>
    </source>
</evidence>
<sequence length="333" mass="35777">MPDTPGCRTTTVPTRDDPARDALFRNLLDNPPFPAGSSLEAQRDILDALQSINPDLPADAAVRQVTLATGARAELVTPPEAHDARAILYTHGGAFVNGRSAGVWQYPVYRIAATAGAKLLHVLHRLAPEHPFPAARDDVLAAYDHLLRTGYDPEQIVFVADSAGVNIALTALLALRARGAPMPAGLVSIGGWIDLTDRDESSQEGPLDPLAIPAQLNAAARAYLGHTDARSAAANPLHADLHGLPPTLLLVGGSELLKADALRFSDRACRARVEVHVEVWEGLLHGWYLFANGVADAEATYRRVGDEVRQRCLSRAEPGARARQRDRASRAPR</sequence>
<keyword evidence="2 4" id="KW-0378">Hydrolase</keyword>
<evidence type="ECO:0000313" key="5">
    <source>
        <dbReference type="Proteomes" id="UP000019151"/>
    </source>
</evidence>
<dbReference type="AlphaFoldDB" id="W0RJX6"/>
<evidence type="ECO:0000259" key="3">
    <source>
        <dbReference type="Pfam" id="PF07859"/>
    </source>
</evidence>
<evidence type="ECO:0000256" key="2">
    <source>
        <dbReference type="ARBA" id="ARBA00022801"/>
    </source>
</evidence>
<dbReference type="InParanoid" id="W0RJX6"/>
<organism evidence="4 5">
    <name type="scientific">Gemmatirosa kalamazoonensis</name>
    <dbReference type="NCBI Taxonomy" id="861299"/>
    <lineage>
        <taxon>Bacteria</taxon>
        <taxon>Pseudomonadati</taxon>
        <taxon>Gemmatimonadota</taxon>
        <taxon>Gemmatimonadia</taxon>
        <taxon>Gemmatimonadales</taxon>
        <taxon>Gemmatimonadaceae</taxon>
        <taxon>Gemmatirosa</taxon>
    </lineage>
</organism>
<dbReference type="RefSeq" id="WP_148306257.1">
    <property type="nucleotide sequence ID" value="NZ_CP007128.1"/>
</dbReference>
<name>W0RJX6_9BACT</name>
<proteinExistence type="inferred from homology"/>
<dbReference type="eggNOG" id="COG0657">
    <property type="taxonomic scope" value="Bacteria"/>
</dbReference>
<dbReference type="InterPro" id="IPR029058">
    <property type="entry name" value="AB_hydrolase_fold"/>
</dbReference>
<dbReference type="HOGENOM" id="CLU_012494_13_1_0"/>
<dbReference type="Gene3D" id="3.40.50.1820">
    <property type="entry name" value="alpha/beta hydrolase"/>
    <property type="match status" value="1"/>
</dbReference>
<dbReference type="SUPFAM" id="SSF53474">
    <property type="entry name" value="alpha/beta-Hydrolases"/>
    <property type="match status" value="1"/>
</dbReference>
<dbReference type="KEGG" id="gba:J421_2156"/>
<gene>
    <name evidence="4" type="ORF">J421_2156</name>
</gene>
<dbReference type="Pfam" id="PF07859">
    <property type="entry name" value="Abhydrolase_3"/>
    <property type="match status" value="1"/>
</dbReference>
<dbReference type="PANTHER" id="PTHR48081:SF30">
    <property type="entry name" value="ACETYL-HYDROLASE LIPR-RELATED"/>
    <property type="match status" value="1"/>
</dbReference>
<reference evidence="4 5" key="1">
    <citation type="journal article" date="2014" name="Genome Announc.">
        <title>Genome Sequence and Methylome of Soil Bacterium Gemmatirosa kalamazoonensis KBS708T, a Member of the Rarely Cultivated Gemmatimonadetes Phylum.</title>
        <authorList>
            <person name="Debruyn J.M."/>
            <person name="Radosevich M."/>
            <person name="Wommack K.E."/>
            <person name="Polson S.W."/>
            <person name="Hauser L.J."/>
            <person name="Fawaz M.N."/>
            <person name="Korlach J."/>
            <person name="Tsai Y.C."/>
        </authorList>
    </citation>
    <scope>NUCLEOTIDE SEQUENCE [LARGE SCALE GENOMIC DNA]</scope>
    <source>
        <strain evidence="4 5">KBS708</strain>
    </source>
</reference>
<feature type="domain" description="Alpha/beta hydrolase fold-3" evidence="3">
    <location>
        <begin position="87"/>
        <end position="288"/>
    </location>
</feature>
<evidence type="ECO:0000256" key="1">
    <source>
        <dbReference type="ARBA" id="ARBA00010515"/>
    </source>
</evidence>
<dbReference type="Proteomes" id="UP000019151">
    <property type="component" value="Chromosome"/>
</dbReference>
<dbReference type="GO" id="GO:0004806">
    <property type="term" value="F:triacylglycerol lipase activity"/>
    <property type="evidence" value="ECO:0007669"/>
    <property type="project" value="TreeGrafter"/>
</dbReference>
<accession>W0RJX6</accession>
<dbReference type="InterPro" id="IPR013094">
    <property type="entry name" value="AB_hydrolase_3"/>
</dbReference>
<comment type="similarity">
    <text evidence="1">Belongs to the 'GDXG' lipolytic enzyme family.</text>
</comment>
<dbReference type="PANTHER" id="PTHR48081">
    <property type="entry name" value="AB HYDROLASE SUPERFAMILY PROTEIN C4A8.06C"/>
    <property type="match status" value="1"/>
</dbReference>
<dbReference type="InterPro" id="IPR050300">
    <property type="entry name" value="GDXG_lipolytic_enzyme"/>
</dbReference>
<protein>
    <submittedName>
        <fullName evidence="4">Putative hydrolase</fullName>
    </submittedName>
</protein>
<keyword evidence="5" id="KW-1185">Reference proteome</keyword>